<dbReference type="InterPro" id="IPR036864">
    <property type="entry name" value="Zn2-C6_fun-type_DNA-bd_sf"/>
</dbReference>
<dbReference type="CDD" id="cd00067">
    <property type="entry name" value="GAL4"/>
    <property type="match status" value="1"/>
</dbReference>
<dbReference type="AlphaFoldDB" id="A0A1E3BJJ3"/>
<keyword evidence="5" id="KW-0539">Nucleus</keyword>
<dbReference type="SMART" id="SM00066">
    <property type="entry name" value="GAL4"/>
    <property type="match status" value="1"/>
</dbReference>
<evidence type="ECO:0000256" key="5">
    <source>
        <dbReference type="ARBA" id="ARBA00023242"/>
    </source>
</evidence>
<dbReference type="Proteomes" id="UP000094569">
    <property type="component" value="Unassembled WGS sequence"/>
</dbReference>
<organism evidence="8 9">
    <name type="scientific">Aspergillus cristatus</name>
    <name type="common">Chinese Fuzhuan brick tea-fermentation fungus</name>
    <name type="synonym">Eurotium cristatum</name>
    <dbReference type="NCBI Taxonomy" id="573508"/>
    <lineage>
        <taxon>Eukaryota</taxon>
        <taxon>Fungi</taxon>
        <taxon>Dikarya</taxon>
        <taxon>Ascomycota</taxon>
        <taxon>Pezizomycotina</taxon>
        <taxon>Eurotiomycetes</taxon>
        <taxon>Eurotiomycetidae</taxon>
        <taxon>Eurotiales</taxon>
        <taxon>Aspergillaceae</taxon>
        <taxon>Aspergillus</taxon>
        <taxon>Aspergillus subgen. Aspergillus</taxon>
    </lineage>
</organism>
<evidence type="ECO:0000256" key="4">
    <source>
        <dbReference type="ARBA" id="ARBA00023163"/>
    </source>
</evidence>
<dbReference type="OrthoDB" id="1747771at2759"/>
<dbReference type="InterPro" id="IPR007219">
    <property type="entry name" value="XnlR_reg_dom"/>
</dbReference>
<dbReference type="SUPFAM" id="SSF57701">
    <property type="entry name" value="Zn2/Cys6 DNA-binding domain"/>
    <property type="match status" value="1"/>
</dbReference>
<dbReference type="GO" id="GO:0008270">
    <property type="term" value="F:zinc ion binding"/>
    <property type="evidence" value="ECO:0007669"/>
    <property type="project" value="InterPro"/>
</dbReference>
<feature type="compositionally biased region" description="Polar residues" evidence="6">
    <location>
        <begin position="90"/>
        <end position="102"/>
    </location>
</feature>
<keyword evidence="9" id="KW-1185">Reference proteome</keyword>
<dbReference type="Pfam" id="PF04082">
    <property type="entry name" value="Fungal_trans"/>
    <property type="match status" value="1"/>
</dbReference>
<reference evidence="8 9" key="1">
    <citation type="journal article" date="2016" name="BMC Genomics">
        <title>Comparative genomic and transcriptomic analyses of the Fuzhuan brick tea-fermentation fungus Aspergillus cristatus.</title>
        <authorList>
            <person name="Ge Y."/>
            <person name="Wang Y."/>
            <person name="Liu Y."/>
            <person name="Tan Y."/>
            <person name="Ren X."/>
            <person name="Zhang X."/>
            <person name="Hyde K.D."/>
            <person name="Liu Y."/>
            <person name="Liu Z."/>
        </authorList>
    </citation>
    <scope>NUCLEOTIDE SEQUENCE [LARGE SCALE GENOMIC DNA]</scope>
    <source>
        <strain evidence="8 9">GZAAS20.1005</strain>
    </source>
</reference>
<evidence type="ECO:0000256" key="6">
    <source>
        <dbReference type="SAM" id="MobiDB-lite"/>
    </source>
</evidence>
<keyword evidence="3" id="KW-0238">DNA-binding</keyword>
<feature type="region of interest" description="Disordered" evidence="6">
    <location>
        <begin position="178"/>
        <end position="230"/>
    </location>
</feature>
<dbReference type="STRING" id="573508.A0A1E3BJJ3"/>
<feature type="region of interest" description="Disordered" evidence="6">
    <location>
        <begin position="119"/>
        <end position="148"/>
    </location>
</feature>
<dbReference type="InterPro" id="IPR001138">
    <property type="entry name" value="Zn2Cys6_DnaBD"/>
</dbReference>
<dbReference type="PANTHER" id="PTHR43374">
    <property type="entry name" value="FLAVIN PRENYLTRANSFERASE"/>
    <property type="match status" value="1"/>
</dbReference>
<dbReference type="Pfam" id="PF00172">
    <property type="entry name" value="Zn_clus"/>
    <property type="match status" value="1"/>
</dbReference>
<dbReference type="InterPro" id="IPR004507">
    <property type="entry name" value="UbiX-like"/>
</dbReference>
<dbReference type="VEuPathDB" id="FungiDB:SI65_04162"/>
<feature type="domain" description="Zn(2)-C6 fungal-type" evidence="7">
    <location>
        <begin position="20"/>
        <end position="49"/>
    </location>
</feature>
<dbReference type="PROSITE" id="PS50048">
    <property type="entry name" value="ZN2_CY6_FUNGAL_2"/>
    <property type="match status" value="1"/>
</dbReference>
<feature type="region of interest" description="Disordered" evidence="6">
    <location>
        <begin position="84"/>
        <end position="107"/>
    </location>
</feature>
<comment type="caution">
    <text evidence="8">The sequence shown here is derived from an EMBL/GenBank/DDBJ whole genome shotgun (WGS) entry which is preliminary data.</text>
</comment>
<protein>
    <recommendedName>
        <fullName evidence="7">Zn(2)-C6 fungal-type domain-containing protein</fullName>
    </recommendedName>
</protein>
<feature type="compositionally biased region" description="Low complexity" evidence="6">
    <location>
        <begin position="194"/>
        <end position="210"/>
    </location>
</feature>
<evidence type="ECO:0000259" key="7">
    <source>
        <dbReference type="PROSITE" id="PS50048"/>
    </source>
</evidence>
<evidence type="ECO:0000313" key="8">
    <source>
        <dbReference type="EMBL" id="ODM21109.1"/>
    </source>
</evidence>
<proteinExistence type="predicted"/>
<dbReference type="GO" id="GO:0006351">
    <property type="term" value="P:DNA-templated transcription"/>
    <property type="evidence" value="ECO:0007669"/>
    <property type="project" value="InterPro"/>
</dbReference>
<dbReference type="GO" id="GO:0000981">
    <property type="term" value="F:DNA-binding transcription factor activity, RNA polymerase II-specific"/>
    <property type="evidence" value="ECO:0007669"/>
    <property type="project" value="InterPro"/>
</dbReference>
<dbReference type="SMART" id="SM00906">
    <property type="entry name" value="Fungal_trans"/>
    <property type="match status" value="1"/>
</dbReference>
<dbReference type="PANTHER" id="PTHR43374:SF1">
    <property type="entry name" value="FLAVIN PRENYLTRANSFERASE PAD1, MITOCHONDRIAL"/>
    <property type="match status" value="1"/>
</dbReference>
<accession>A0A1E3BJJ3</accession>
<dbReference type="Gene3D" id="4.10.240.10">
    <property type="entry name" value="Zn(2)-C6 fungal-type DNA-binding domain"/>
    <property type="match status" value="1"/>
</dbReference>
<dbReference type="EMBL" id="JXNT01000003">
    <property type="protein sequence ID" value="ODM21109.1"/>
    <property type="molecule type" value="Genomic_DNA"/>
</dbReference>
<name>A0A1E3BJJ3_ASPCR</name>
<evidence type="ECO:0000313" key="9">
    <source>
        <dbReference type="Proteomes" id="UP000094569"/>
    </source>
</evidence>
<keyword evidence="4" id="KW-0804">Transcription</keyword>
<feature type="compositionally biased region" description="Acidic residues" evidence="6">
    <location>
        <begin position="130"/>
        <end position="144"/>
    </location>
</feature>
<keyword evidence="2" id="KW-0805">Transcription regulation</keyword>
<evidence type="ECO:0000256" key="3">
    <source>
        <dbReference type="ARBA" id="ARBA00023125"/>
    </source>
</evidence>
<evidence type="ECO:0000256" key="2">
    <source>
        <dbReference type="ARBA" id="ARBA00023015"/>
    </source>
</evidence>
<keyword evidence="1" id="KW-0479">Metal-binding</keyword>
<dbReference type="GO" id="GO:0016831">
    <property type="term" value="F:carboxy-lyase activity"/>
    <property type="evidence" value="ECO:0007669"/>
    <property type="project" value="TreeGrafter"/>
</dbReference>
<sequence length="791" mass="87836">MSATAPSAYPIRRRPRVCKTCLPCRASKVRCDRNLPCGNCAKRNFTCSYSQAPLSTGATIHNSPQQPSTLSPSLQQHILQRDIHPRNPYPSVTVTPSDSSIPSVRFTPDQGRYQYAAENHGAGADGDGFAGDDEGDDEDEDESSDTVNISQAEWEDIHTKMGAMEQILNSLHSLFQSHSERRRKGPDPPPPPSNSSSSPTSSSEESPPAETEADRERRHSPQVGNIFRPSPLLKKGTIHIGSRSALVDIFNKSKTSDDTARALPKDDLLAELALGNQSVAYPFVDLWSSDPFTFNIVAVCDVLPEDVQCHRFFDYYKNIGAVLYPVLSDIAQVEQNVQQLLRNRAASGGGYHPDDNGLVKPFGMSLGFLSLLFAILASGCQLSDLSASERELTSWVYVSCSYQCLRMMNYVAQPTVEVIQILLIISNVLSYNMNAGASYTLLGMTERMCMVLGLHVETPGFSRSEQAVRRRIWWTMAFQNSHFSLAYDRPSITMVSQPEIPYDRKSMPGHRSYFESLCRVVSLALEVLRGRLDPEHSHIRYHDIREYKQRMHRILAEAAPHLRFADRCVTIADNIERTELRLHSCYLISVLCRVSLDPDSHLDGHRRALVREDCIANLIGTIEAFVELHLINHHCSRSWISVQRTIACAFLLVAHDGQSKPRTGLLVQKLQDVLADHVYADGAAAHNSRTDSAKHLASSLRALREISAAFQARQMRTPPDSGVVSKSDTPNITVTLPAASGSMMINPSMAAPAMPGYGQGQSYVPMEYEYPDMRNILDQVSDVMLFPSMAE</sequence>
<gene>
    <name evidence="8" type="ORF">SI65_04162</name>
</gene>
<evidence type="ECO:0000256" key="1">
    <source>
        <dbReference type="ARBA" id="ARBA00022723"/>
    </source>
</evidence>
<dbReference type="CDD" id="cd12148">
    <property type="entry name" value="fungal_TF_MHR"/>
    <property type="match status" value="1"/>
</dbReference>
<dbReference type="GO" id="GO:0003677">
    <property type="term" value="F:DNA binding"/>
    <property type="evidence" value="ECO:0007669"/>
    <property type="project" value="UniProtKB-KW"/>
</dbReference>
<dbReference type="PROSITE" id="PS00463">
    <property type="entry name" value="ZN2_CY6_FUNGAL_1"/>
    <property type="match status" value="1"/>
</dbReference>